<organism evidence="1 2">
    <name type="scientific">Pyronema omphalodes (strain CBS 100304)</name>
    <name type="common">Pyronema confluens</name>
    <dbReference type="NCBI Taxonomy" id="1076935"/>
    <lineage>
        <taxon>Eukaryota</taxon>
        <taxon>Fungi</taxon>
        <taxon>Dikarya</taxon>
        <taxon>Ascomycota</taxon>
        <taxon>Pezizomycotina</taxon>
        <taxon>Pezizomycetes</taxon>
        <taxon>Pezizales</taxon>
        <taxon>Pyronemataceae</taxon>
        <taxon>Pyronema</taxon>
    </lineage>
</organism>
<keyword evidence="2" id="KW-1185">Reference proteome</keyword>
<dbReference type="AlphaFoldDB" id="U4L8S2"/>
<gene>
    <name evidence="1" type="ORF">PCON_06101</name>
</gene>
<evidence type="ECO:0000313" key="1">
    <source>
        <dbReference type="EMBL" id="CCX06514.1"/>
    </source>
</evidence>
<accession>U4L8S2</accession>
<protein>
    <submittedName>
        <fullName evidence="1">Uncharacterized protein</fullName>
    </submittedName>
</protein>
<reference evidence="1 2" key="1">
    <citation type="journal article" date="2013" name="PLoS Genet.">
        <title>The genome and development-dependent transcriptomes of Pyronema confluens: a window into fungal evolution.</title>
        <authorList>
            <person name="Traeger S."/>
            <person name="Altegoer F."/>
            <person name="Freitag M."/>
            <person name="Gabaldon T."/>
            <person name="Kempken F."/>
            <person name="Kumar A."/>
            <person name="Marcet-Houben M."/>
            <person name="Poggeler S."/>
            <person name="Stajich J.E."/>
            <person name="Nowrousian M."/>
        </authorList>
    </citation>
    <scope>NUCLEOTIDE SEQUENCE [LARGE SCALE GENOMIC DNA]</scope>
    <source>
        <strain evidence="2">CBS 100304</strain>
        <tissue evidence="1">Vegetative mycelium</tissue>
    </source>
</reference>
<dbReference type="EMBL" id="HF935291">
    <property type="protein sequence ID" value="CCX06514.1"/>
    <property type="molecule type" value="Genomic_DNA"/>
</dbReference>
<sequence>MSASSYPAIMIAVSGWINKWQGLPVRHHR</sequence>
<dbReference type="Proteomes" id="UP000018144">
    <property type="component" value="Unassembled WGS sequence"/>
</dbReference>
<proteinExistence type="predicted"/>
<name>U4L8S2_PYROM</name>
<evidence type="ECO:0000313" key="2">
    <source>
        <dbReference type="Proteomes" id="UP000018144"/>
    </source>
</evidence>